<dbReference type="EMBL" id="RBZU01000001">
    <property type="protein sequence ID" value="RKP58736.1"/>
    <property type="molecule type" value="Genomic_DNA"/>
</dbReference>
<name>A0A494Y8L1_9BURK</name>
<reference evidence="2 3" key="1">
    <citation type="submission" date="2018-10" db="EMBL/GenBank/DDBJ databases">
        <title>Robbsia sp. DHC34, isolated from soil.</title>
        <authorList>
            <person name="Gao Z.-H."/>
            <person name="Qiu L.-H."/>
        </authorList>
    </citation>
    <scope>NUCLEOTIDE SEQUENCE [LARGE SCALE GENOMIC DNA]</scope>
    <source>
        <strain evidence="2 3">DHC34</strain>
    </source>
</reference>
<dbReference type="CDD" id="cd03441">
    <property type="entry name" value="R_hydratase_like"/>
    <property type="match status" value="1"/>
</dbReference>
<dbReference type="Gene3D" id="3.10.129.10">
    <property type="entry name" value="Hotdog Thioesterase"/>
    <property type="match status" value="1"/>
</dbReference>
<sequence>MTTHSSFAPKIVRTGEILHHTFQLTPENVRKFANAAEDHNPLHHNTLYAMDSRFGGLIASATQVLSLFMAVPASHYSQAHQPLGLEFGFQLRKAAMATDLLIFRWVVTDATYKDTLEGDIVTLEGTVKNEAGDTLVTGSAKVLVTEKI</sequence>
<dbReference type="Proteomes" id="UP000270342">
    <property type="component" value="Unassembled WGS sequence"/>
</dbReference>
<gene>
    <name evidence="2" type="ORF">D7S86_02035</name>
</gene>
<protein>
    <submittedName>
        <fullName evidence="2">Acyl dehydratase</fullName>
    </submittedName>
</protein>
<dbReference type="OrthoDB" id="9801625at2"/>
<comment type="caution">
    <text evidence="2">The sequence shown here is derived from an EMBL/GenBank/DDBJ whole genome shotgun (WGS) entry which is preliminary data.</text>
</comment>
<feature type="domain" description="FAS1-like dehydratase" evidence="1">
    <location>
        <begin position="20"/>
        <end position="136"/>
    </location>
</feature>
<dbReference type="RefSeq" id="WP_121082777.1">
    <property type="nucleotide sequence ID" value="NZ_RBZU01000001.1"/>
</dbReference>
<evidence type="ECO:0000313" key="3">
    <source>
        <dbReference type="Proteomes" id="UP000270342"/>
    </source>
</evidence>
<dbReference type="SUPFAM" id="SSF54637">
    <property type="entry name" value="Thioesterase/thiol ester dehydrase-isomerase"/>
    <property type="match status" value="1"/>
</dbReference>
<dbReference type="InterPro" id="IPR029069">
    <property type="entry name" value="HotDog_dom_sf"/>
</dbReference>
<accession>A0A494Y8L1</accession>
<evidence type="ECO:0000259" key="1">
    <source>
        <dbReference type="Pfam" id="PF13452"/>
    </source>
</evidence>
<keyword evidence="3" id="KW-1185">Reference proteome</keyword>
<dbReference type="AlphaFoldDB" id="A0A494Y8L1"/>
<dbReference type="Pfam" id="PF13452">
    <property type="entry name" value="FAS1_DH_region"/>
    <property type="match status" value="1"/>
</dbReference>
<dbReference type="InterPro" id="IPR039569">
    <property type="entry name" value="FAS1-like_DH_region"/>
</dbReference>
<evidence type="ECO:0000313" key="2">
    <source>
        <dbReference type="EMBL" id="RKP58736.1"/>
    </source>
</evidence>
<organism evidence="2 3">
    <name type="scientific">Pararobbsia silviterrae</name>
    <dbReference type="NCBI Taxonomy" id="1792498"/>
    <lineage>
        <taxon>Bacteria</taxon>
        <taxon>Pseudomonadati</taxon>
        <taxon>Pseudomonadota</taxon>
        <taxon>Betaproteobacteria</taxon>
        <taxon>Burkholderiales</taxon>
        <taxon>Burkholderiaceae</taxon>
        <taxon>Pararobbsia</taxon>
    </lineage>
</organism>
<proteinExistence type="predicted"/>